<protein>
    <recommendedName>
        <fullName evidence="3">DUF1492 domain-containing protein</fullName>
    </recommendedName>
</protein>
<reference evidence="2" key="1">
    <citation type="journal article" date="2021" name="Proc. Natl. Acad. Sci. U.S.A.">
        <title>A Catalog of Tens of Thousands of Viruses from Human Metagenomes Reveals Hidden Associations with Chronic Diseases.</title>
        <authorList>
            <person name="Tisza M.J."/>
            <person name="Buck C.B."/>
        </authorList>
    </citation>
    <scope>NUCLEOTIDE SEQUENCE</scope>
    <source>
        <strain evidence="2">CtplG2</strain>
    </source>
</reference>
<organism evidence="2">
    <name type="scientific">Myoviridae sp. ctplG2</name>
    <dbReference type="NCBI Taxonomy" id="2826700"/>
    <lineage>
        <taxon>Viruses</taxon>
        <taxon>Duplodnaviria</taxon>
        <taxon>Heunggongvirae</taxon>
        <taxon>Uroviricota</taxon>
        <taxon>Caudoviricetes</taxon>
    </lineage>
</organism>
<dbReference type="EMBL" id="BK014753">
    <property type="protein sequence ID" value="DAD74159.1"/>
    <property type="molecule type" value="Genomic_DNA"/>
</dbReference>
<accession>A0A8S5LWC4</accession>
<proteinExistence type="predicted"/>
<keyword evidence="1" id="KW-0175">Coiled coil</keyword>
<evidence type="ECO:0000313" key="2">
    <source>
        <dbReference type="EMBL" id="DAD74159.1"/>
    </source>
</evidence>
<evidence type="ECO:0008006" key="3">
    <source>
        <dbReference type="Google" id="ProtNLM"/>
    </source>
</evidence>
<name>A0A8S5LWC4_9CAUD</name>
<feature type="coiled-coil region" evidence="1">
    <location>
        <begin position="10"/>
        <end position="40"/>
    </location>
</feature>
<evidence type="ECO:0000256" key="1">
    <source>
        <dbReference type="SAM" id="Coils"/>
    </source>
</evidence>
<sequence length="142" mass="16793">MEKKTPKEYLRQLRTAEIKIEQKEEELERLKASLESISTGTDSERVQTTPKDRLSEEITRIVDLEKEINSDLGALLMLRNKIINEIHSMDNPVYIDILYKRYVQYKSLEEIAVEMSYVYVHTRRLHGLALQAFRACYPQKFQ</sequence>